<reference evidence="1 2" key="1">
    <citation type="submission" date="2022-10" db="EMBL/GenBank/DDBJ databases">
        <title>The complete genomes of actinobacterial strains from the NBC collection.</title>
        <authorList>
            <person name="Joergensen T.S."/>
            <person name="Alvarez Arevalo M."/>
            <person name="Sterndorff E.B."/>
            <person name="Faurdal D."/>
            <person name="Vuksanovic O."/>
            <person name="Mourched A.-S."/>
            <person name="Charusanti P."/>
            <person name="Shaw S."/>
            <person name="Blin K."/>
            <person name="Weber T."/>
        </authorList>
    </citation>
    <scope>NUCLEOTIDE SEQUENCE [LARGE SCALE GENOMIC DNA]</scope>
    <source>
        <strain evidence="1 2">NBC_01247</strain>
    </source>
</reference>
<dbReference type="EMBL" id="CP108482">
    <property type="protein sequence ID" value="WUS60848.1"/>
    <property type="molecule type" value="Genomic_DNA"/>
</dbReference>
<dbReference type="RefSeq" id="WP_073922456.1">
    <property type="nucleotide sequence ID" value="NZ_CP108460.1"/>
</dbReference>
<accession>A0ABZ1WIZ8</accession>
<proteinExistence type="predicted"/>
<protein>
    <submittedName>
        <fullName evidence="1">Uncharacterized protein</fullName>
    </submittedName>
</protein>
<gene>
    <name evidence="1" type="ORF">OG469_38385</name>
</gene>
<evidence type="ECO:0000313" key="2">
    <source>
        <dbReference type="Proteomes" id="UP001432014"/>
    </source>
</evidence>
<organism evidence="1 2">
    <name type="scientific">Kitasatospora herbaricolor</name>
    <dbReference type="NCBI Taxonomy" id="68217"/>
    <lineage>
        <taxon>Bacteria</taxon>
        <taxon>Bacillati</taxon>
        <taxon>Actinomycetota</taxon>
        <taxon>Actinomycetes</taxon>
        <taxon>Kitasatosporales</taxon>
        <taxon>Streptomycetaceae</taxon>
        <taxon>Kitasatospora</taxon>
    </lineage>
</organism>
<keyword evidence="2" id="KW-1185">Reference proteome</keyword>
<name>A0ABZ1WIZ8_9ACTN</name>
<evidence type="ECO:0000313" key="1">
    <source>
        <dbReference type="EMBL" id="WUS60848.1"/>
    </source>
</evidence>
<sequence length="78" mass="9052">MTDDHTAADVPADAPRSAIERRQQLLETIRRDGGAFDWRRARETYRVYPDPRLVRRDLEQLRKAGLLVRLDTGEYQAG</sequence>
<dbReference type="Proteomes" id="UP001432014">
    <property type="component" value="Chromosome"/>
</dbReference>